<dbReference type="SUPFAM" id="SSF159127">
    <property type="entry name" value="HupF/HypC-like"/>
    <property type="match status" value="1"/>
</dbReference>
<reference evidence="2" key="2">
    <citation type="journal article" date="2021" name="PeerJ">
        <title>Extensive microbial diversity within the chicken gut microbiome revealed by metagenomics and culture.</title>
        <authorList>
            <person name="Gilroy R."/>
            <person name="Ravi A."/>
            <person name="Getino M."/>
            <person name="Pursley I."/>
            <person name="Horton D.L."/>
            <person name="Alikhan N.F."/>
            <person name="Baker D."/>
            <person name="Gharbi K."/>
            <person name="Hall N."/>
            <person name="Watson M."/>
            <person name="Adriaenssens E.M."/>
            <person name="Foster-Nyarko E."/>
            <person name="Jarju S."/>
            <person name="Secka A."/>
            <person name="Antonio M."/>
            <person name="Oren A."/>
            <person name="Chaudhuri R.R."/>
            <person name="La Ragione R."/>
            <person name="Hildebrand F."/>
            <person name="Pallen M.J."/>
        </authorList>
    </citation>
    <scope>NUCLEOTIDE SEQUENCE</scope>
    <source>
        <strain evidence="2">21143</strain>
    </source>
</reference>
<dbReference type="PROSITE" id="PS01097">
    <property type="entry name" value="HUPF_HYPC"/>
    <property type="match status" value="1"/>
</dbReference>
<dbReference type="PANTHER" id="PTHR35177:SF2">
    <property type="entry name" value="HYDROGENASE MATURATION FACTOR HYBG"/>
    <property type="match status" value="1"/>
</dbReference>
<dbReference type="InterPro" id="IPR001109">
    <property type="entry name" value="Hydrogenase_HupF/HypC"/>
</dbReference>
<name>A0A9D1GEY0_9BACT</name>
<dbReference type="EMBL" id="DVKT01000058">
    <property type="protein sequence ID" value="HIT39887.1"/>
    <property type="molecule type" value="Genomic_DNA"/>
</dbReference>
<dbReference type="InterPro" id="IPR019812">
    <property type="entry name" value="Hydgase_assmbl_chp_CS"/>
</dbReference>
<dbReference type="PRINTS" id="PR00445">
    <property type="entry name" value="HUPFHYPC"/>
</dbReference>
<comment type="caution">
    <text evidence="2">The sequence shown here is derived from an EMBL/GenBank/DDBJ whole genome shotgun (WGS) entry which is preliminary data.</text>
</comment>
<gene>
    <name evidence="2" type="ORF">IAD06_07615</name>
</gene>
<dbReference type="GO" id="GO:1902670">
    <property type="term" value="F:carbon dioxide binding"/>
    <property type="evidence" value="ECO:0007669"/>
    <property type="project" value="TreeGrafter"/>
</dbReference>
<evidence type="ECO:0000256" key="1">
    <source>
        <dbReference type="ARBA" id="ARBA00006018"/>
    </source>
</evidence>
<dbReference type="GO" id="GO:0005506">
    <property type="term" value="F:iron ion binding"/>
    <property type="evidence" value="ECO:0007669"/>
    <property type="project" value="TreeGrafter"/>
</dbReference>
<dbReference type="GO" id="GO:0051604">
    <property type="term" value="P:protein maturation"/>
    <property type="evidence" value="ECO:0007669"/>
    <property type="project" value="TreeGrafter"/>
</dbReference>
<reference evidence="2" key="1">
    <citation type="submission" date="2020-10" db="EMBL/GenBank/DDBJ databases">
        <authorList>
            <person name="Gilroy R."/>
        </authorList>
    </citation>
    <scope>NUCLEOTIDE SEQUENCE</scope>
    <source>
        <strain evidence="2">21143</strain>
    </source>
</reference>
<sequence>MCLAIPGKIIRITEADEKNPRMATVDFGGIIRTICIEWVDTQNGDYILAHAGVALTVVNRDDAEAALDDFRKLSTFNTRHHE</sequence>
<dbReference type="Proteomes" id="UP000886722">
    <property type="component" value="Unassembled WGS sequence"/>
</dbReference>
<organism evidence="2 3">
    <name type="scientific">Candidatus Caccoplasma intestinavium</name>
    <dbReference type="NCBI Taxonomy" id="2840716"/>
    <lineage>
        <taxon>Bacteria</taxon>
        <taxon>Pseudomonadati</taxon>
        <taxon>Bacteroidota</taxon>
        <taxon>Bacteroidia</taxon>
        <taxon>Bacteroidales</taxon>
        <taxon>Bacteroidaceae</taxon>
        <taxon>Bacteroidaceae incertae sedis</taxon>
        <taxon>Candidatus Caccoplasma</taxon>
    </lineage>
</organism>
<dbReference type="Gene3D" id="2.30.30.140">
    <property type="match status" value="1"/>
</dbReference>
<protein>
    <submittedName>
        <fullName evidence="2">HypC/HybG/HupF family hydrogenase formation chaperone</fullName>
    </submittedName>
</protein>
<evidence type="ECO:0000313" key="2">
    <source>
        <dbReference type="EMBL" id="HIT39887.1"/>
    </source>
</evidence>
<accession>A0A9D1GEY0</accession>
<dbReference type="NCBIfam" id="TIGR00074">
    <property type="entry name" value="hypC_hupF"/>
    <property type="match status" value="1"/>
</dbReference>
<evidence type="ECO:0000313" key="3">
    <source>
        <dbReference type="Proteomes" id="UP000886722"/>
    </source>
</evidence>
<dbReference type="Pfam" id="PF01455">
    <property type="entry name" value="HupF_HypC"/>
    <property type="match status" value="1"/>
</dbReference>
<proteinExistence type="inferred from homology"/>
<dbReference type="PANTHER" id="PTHR35177">
    <property type="entry name" value="HYDROGENASE MATURATION FACTOR HYBG"/>
    <property type="match status" value="1"/>
</dbReference>
<dbReference type="AlphaFoldDB" id="A0A9D1GEY0"/>
<comment type="similarity">
    <text evidence="1">Belongs to the HupF/HypC family.</text>
</comment>